<organism evidence="1 2">
    <name type="scientific">Araneus ventricosus</name>
    <name type="common">Orbweaver spider</name>
    <name type="synonym">Epeira ventricosa</name>
    <dbReference type="NCBI Taxonomy" id="182803"/>
    <lineage>
        <taxon>Eukaryota</taxon>
        <taxon>Metazoa</taxon>
        <taxon>Ecdysozoa</taxon>
        <taxon>Arthropoda</taxon>
        <taxon>Chelicerata</taxon>
        <taxon>Arachnida</taxon>
        <taxon>Araneae</taxon>
        <taxon>Araneomorphae</taxon>
        <taxon>Entelegynae</taxon>
        <taxon>Araneoidea</taxon>
        <taxon>Araneidae</taxon>
        <taxon>Araneus</taxon>
    </lineage>
</organism>
<keyword evidence="2" id="KW-1185">Reference proteome</keyword>
<dbReference type="EMBL" id="BGPR01003553">
    <property type="protein sequence ID" value="GBM89609.1"/>
    <property type="molecule type" value="Genomic_DNA"/>
</dbReference>
<reference evidence="1 2" key="1">
    <citation type="journal article" date="2019" name="Sci. Rep.">
        <title>Orb-weaving spider Araneus ventricosus genome elucidates the spidroin gene catalogue.</title>
        <authorList>
            <person name="Kono N."/>
            <person name="Nakamura H."/>
            <person name="Ohtoshi R."/>
            <person name="Moran D.A.P."/>
            <person name="Shinohara A."/>
            <person name="Yoshida Y."/>
            <person name="Fujiwara M."/>
            <person name="Mori M."/>
            <person name="Tomita M."/>
            <person name="Arakawa K."/>
        </authorList>
    </citation>
    <scope>NUCLEOTIDE SEQUENCE [LARGE SCALE GENOMIC DNA]</scope>
</reference>
<evidence type="ECO:0000313" key="1">
    <source>
        <dbReference type="EMBL" id="GBM89609.1"/>
    </source>
</evidence>
<evidence type="ECO:0000313" key="2">
    <source>
        <dbReference type="Proteomes" id="UP000499080"/>
    </source>
</evidence>
<dbReference type="Proteomes" id="UP000499080">
    <property type="component" value="Unassembled WGS sequence"/>
</dbReference>
<protein>
    <submittedName>
        <fullName evidence="1">Uncharacterized protein</fullName>
    </submittedName>
</protein>
<sequence>MKKNYTSVVLIISSTSSILFEGEKVKSLKNCLNCQTNYVTTKRNPVLRRHPGTLNNSRCNSSSTEAGVLVANHLATARPLPKEVRRGRWFTLDISVP</sequence>
<gene>
    <name evidence="1" type="ORF">AVEN_133162_1</name>
</gene>
<proteinExistence type="predicted"/>
<name>A0A4Y2JJJ1_ARAVE</name>
<comment type="caution">
    <text evidence="1">The sequence shown here is derived from an EMBL/GenBank/DDBJ whole genome shotgun (WGS) entry which is preliminary data.</text>
</comment>
<accession>A0A4Y2JJJ1</accession>
<dbReference type="AlphaFoldDB" id="A0A4Y2JJJ1"/>